<dbReference type="GO" id="GO:0003824">
    <property type="term" value="F:catalytic activity"/>
    <property type="evidence" value="ECO:0007669"/>
    <property type="project" value="InterPro"/>
</dbReference>
<dbReference type="STRING" id="760192.Halhy_3391"/>
<reference evidence="3 4" key="1">
    <citation type="journal article" date="2011" name="Stand. Genomic Sci.">
        <title>Complete genome sequence of Haliscomenobacter hydrossis type strain (O).</title>
        <authorList>
            <consortium name="US DOE Joint Genome Institute (JGI-PGF)"/>
            <person name="Daligault H."/>
            <person name="Lapidus A."/>
            <person name="Zeytun A."/>
            <person name="Nolan M."/>
            <person name="Lucas S."/>
            <person name="Del Rio T.G."/>
            <person name="Tice H."/>
            <person name="Cheng J.F."/>
            <person name="Tapia R."/>
            <person name="Han C."/>
            <person name="Goodwin L."/>
            <person name="Pitluck S."/>
            <person name="Liolios K."/>
            <person name="Pagani I."/>
            <person name="Ivanova N."/>
            <person name="Huntemann M."/>
            <person name="Mavromatis K."/>
            <person name="Mikhailova N."/>
            <person name="Pati A."/>
            <person name="Chen A."/>
            <person name="Palaniappan K."/>
            <person name="Land M."/>
            <person name="Hauser L."/>
            <person name="Brambilla E.M."/>
            <person name="Rohde M."/>
            <person name="Verbarg S."/>
            <person name="Goker M."/>
            <person name="Bristow J."/>
            <person name="Eisen J.A."/>
            <person name="Markowitz V."/>
            <person name="Hugenholtz P."/>
            <person name="Kyrpides N.C."/>
            <person name="Klenk H.P."/>
            <person name="Woyke T."/>
        </authorList>
    </citation>
    <scope>NUCLEOTIDE SEQUENCE [LARGE SCALE GENOMIC DNA]</scope>
    <source>
        <strain evidence="4">ATCC 27775 / DSM 1100 / LMG 10767 / O</strain>
    </source>
</reference>
<dbReference type="EMBL" id="CP002691">
    <property type="protein sequence ID" value="AEE51247.1"/>
    <property type="molecule type" value="Genomic_DNA"/>
</dbReference>
<dbReference type="OrthoDB" id="9132167at2"/>
<dbReference type="InterPro" id="IPR036217">
    <property type="entry name" value="MethylDNA_cys_MeTrfase_DNAb"/>
</dbReference>
<dbReference type="PANTHER" id="PTHR42942">
    <property type="entry name" value="6-O-METHYLGUANINE DNA METHYLTRANSFERASE"/>
    <property type="match status" value="1"/>
</dbReference>
<organism evidence="3 4">
    <name type="scientific">Haliscomenobacter hydrossis (strain ATCC 27775 / DSM 1100 / LMG 10767 / O)</name>
    <dbReference type="NCBI Taxonomy" id="760192"/>
    <lineage>
        <taxon>Bacteria</taxon>
        <taxon>Pseudomonadati</taxon>
        <taxon>Bacteroidota</taxon>
        <taxon>Saprospiria</taxon>
        <taxon>Saprospirales</taxon>
        <taxon>Haliscomenobacteraceae</taxon>
        <taxon>Haliscomenobacter</taxon>
    </lineage>
</organism>
<dbReference type="AlphaFoldDB" id="F4KUG5"/>
<dbReference type="RefSeq" id="WP_013765788.1">
    <property type="nucleotide sequence ID" value="NC_015510.1"/>
</dbReference>
<keyword evidence="4" id="KW-1185">Reference proteome</keyword>
<dbReference type="InterPro" id="IPR036388">
    <property type="entry name" value="WH-like_DNA-bd_sf"/>
</dbReference>
<dbReference type="InterPro" id="IPR052520">
    <property type="entry name" value="ATL_DNA_repair"/>
</dbReference>
<evidence type="ECO:0000313" key="4">
    <source>
        <dbReference type="Proteomes" id="UP000008461"/>
    </source>
</evidence>
<gene>
    <name evidence="3" type="ordered locus">Halhy_3391</name>
</gene>
<dbReference type="SUPFAM" id="SSF46767">
    <property type="entry name" value="Methylated DNA-protein cysteine methyltransferase, C-terminal domain"/>
    <property type="match status" value="1"/>
</dbReference>
<dbReference type="GO" id="GO:0006281">
    <property type="term" value="P:DNA repair"/>
    <property type="evidence" value="ECO:0007669"/>
    <property type="project" value="InterPro"/>
</dbReference>
<dbReference type="Pfam" id="PF01035">
    <property type="entry name" value="DNA_binding_1"/>
    <property type="match status" value="1"/>
</dbReference>
<proteinExistence type="predicted"/>
<evidence type="ECO:0000313" key="3">
    <source>
        <dbReference type="EMBL" id="AEE51247.1"/>
    </source>
</evidence>
<dbReference type="PANTHER" id="PTHR42942:SF1">
    <property type="entry name" value="ALKYLTRANSFERASE-LIKE PROTEIN 1"/>
    <property type="match status" value="1"/>
</dbReference>
<protein>
    <submittedName>
        <fullName evidence="3">Methylated-DNA-(Protein)-cysteine S-methyltransferase DNA binding protein</fullName>
    </submittedName>
</protein>
<feature type="domain" description="Methylated-DNA-[protein]-cysteine S-methyltransferase DNA binding" evidence="2">
    <location>
        <begin position="6"/>
        <end position="86"/>
    </location>
</feature>
<dbReference type="eggNOG" id="COG3695">
    <property type="taxonomic scope" value="Bacteria"/>
</dbReference>
<dbReference type="CDD" id="cd06445">
    <property type="entry name" value="ATase"/>
    <property type="match status" value="1"/>
</dbReference>
<reference key="2">
    <citation type="submission" date="2011-04" db="EMBL/GenBank/DDBJ databases">
        <title>Complete sequence of chromosome of Haliscomenobacter hydrossis DSM 1100.</title>
        <authorList>
            <consortium name="US DOE Joint Genome Institute (JGI-PGF)"/>
            <person name="Lucas S."/>
            <person name="Han J."/>
            <person name="Lapidus A."/>
            <person name="Bruce D."/>
            <person name="Goodwin L."/>
            <person name="Pitluck S."/>
            <person name="Peters L."/>
            <person name="Kyrpides N."/>
            <person name="Mavromatis K."/>
            <person name="Ivanova N."/>
            <person name="Ovchinnikova G."/>
            <person name="Pagani I."/>
            <person name="Daligault H."/>
            <person name="Detter J.C."/>
            <person name="Han C."/>
            <person name="Land M."/>
            <person name="Hauser L."/>
            <person name="Markowitz V."/>
            <person name="Cheng J.-F."/>
            <person name="Hugenholtz P."/>
            <person name="Woyke T."/>
            <person name="Wu D."/>
            <person name="Verbarg S."/>
            <person name="Frueling A."/>
            <person name="Brambilla E."/>
            <person name="Klenk H.-P."/>
            <person name="Eisen J.A."/>
        </authorList>
    </citation>
    <scope>NUCLEOTIDE SEQUENCE</scope>
    <source>
        <strain>DSM 1100</strain>
    </source>
</reference>
<dbReference type="Gene3D" id="1.10.10.10">
    <property type="entry name" value="Winged helix-like DNA-binding domain superfamily/Winged helix DNA-binding domain"/>
    <property type="match status" value="1"/>
</dbReference>
<evidence type="ECO:0000256" key="1">
    <source>
        <dbReference type="ARBA" id="ARBA00022763"/>
    </source>
</evidence>
<name>F4KUG5_HALH1</name>
<keyword evidence="1" id="KW-0227">DNA damage</keyword>
<dbReference type="KEGG" id="hhy:Halhy_3391"/>
<accession>F4KUG5</accession>
<dbReference type="Proteomes" id="UP000008461">
    <property type="component" value="Chromosome"/>
</dbReference>
<evidence type="ECO:0000259" key="2">
    <source>
        <dbReference type="Pfam" id="PF01035"/>
    </source>
</evidence>
<dbReference type="InterPro" id="IPR014048">
    <property type="entry name" value="MethylDNA_cys_MeTrfase_DNA-bd"/>
</dbReference>
<sequence length="108" mass="12165">MAKTNYQELVFDITRLIPPGRVCSYGAIADYLALGSARMVGWALRNSFIHDGIPAHRVVNSKGELSGRAHFNPPSLMQQLLEAEGVKVENDRVVNFKEVFWHPEELGW</sequence>
<dbReference type="HOGENOM" id="CLU_000445_52_5_10"/>